<sequence>MSSAQAEGHALVADDDVRNTTSTENEPLLGGPGDAIQKPDAPIVNNLYLGTGWLALIGLALLLAIVWSAIFTHPLFPLVSPHPLLQSLGTVTLTLAILILQPTSPSNPEAKLLGAKLHAGLQLLSLALFIAGVAVIETNKHVSHGEHFHSAHGFLGVLTGVLFVIQYVVGVLMWKVPAVFGGEEKARAVWKYHRSSGYVLLGSVLATVVSAAETDYIKTRLEVKTWVVALAALLVVSGVFPRLQLNKLRIRR</sequence>
<feature type="transmembrane region" description="Helical" evidence="12">
    <location>
        <begin position="224"/>
        <end position="243"/>
    </location>
</feature>
<comment type="subcellular location">
    <subcellularLocation>
        <location evidence="2">Membrane</location>
        <topology evidence="2">Multi-pass membrane protein</topology>
    </subcellularLocation>
</comment>
<evidence type="ECO:0000256" key="7">
    <source>
        <dbReference type="ARBA" id="ARBA00022982"/>
    </source>
</evidence>
<feature type="transmembrane region" description="Helical" evidence="12">
    <location>
        <begin position="47"/>
        <end position="71"/>
    </location>
</feature>
<feature type="transmembrane region" description="Helical" evidence="12">
    <location>
        <begin position="112"/>
        <end position="134"/>
    </location>
</feature>
<dbReference type="SMART" id="SM00665">
    <property type="entry name" value="B561"/>
    <property type="match status" value="1"/>
</dbReference>
<evidence type="ECO:0000259" key="13">
    <source>
        <dbReference type="PROSITE" id="PS50939"/>
    </source>
</evidence>
<dbReference type="InterPro" id="IPR006593">
    <property type="entry name" value="Cyt_b561/ferric_Rdtase_TM"/>
</dbReference>
<evidence type="ECO:0000256" key="2">
    <source>
        <dbReference type="ARBA" id="ARBA00004141"/>
    </source>
</evidence>
<feature type="domain" description="Cytochrome b561" evidence="13">
    <location>
        <begin position="45"/>
        <end position="249"/>
    </location>
</feature>
<gene>
    <name evidence="14" type="ORF">B0H67DRAFT_498956</name>
</gene>
<protein>
    <recommendedName>
        <fullName evidence="13">Cytochrome b561 domain-containing protein</fullName>
    </recommendedName>
</protein>
<dbReference type="PANTHER" id="PTHR15422">
    <property type="entry name" value="OS05G0565100 PROTEIN"/>
    <property type="match status" value="1"/>
</dbReference>
<keyword evidence="8 12" id="KW-1133">Transmembrane helix</keyword>
<keyword evidence="15" id="KW-1185">Reference proteome</keyword>
<keyword evidence="9" id="KW-0408">Iron</keyword>
<evidence type="ECO:0000256" key="11">
    <source>
        <dbReference type="SAM" id="MobiDB-lite"/>
    </source>
</evidence>
<keyword evidence="3" id="KW-0813">Transport</keyword>
<name>A0AA40DLK4_9PEZI</name>
<organism evidence="14 15">
    <name type="scientific">Lasiosphaeris hirsuta</name>
    <dbReference type="NCBI Taxonomy" id="260670"/>
    <lineage>
        <taxon>Eukaryota</taxon>
        <taxon>Fungi</taxon>
        <taxon>Dikarya</taxon>
        <taxon>Ascomycota</taxon>
        <taxon>Pezizomycotina</taxon>
        <taxon>Sordariomycetes</taxon>
        <taxon>Sordariomycetidae</taxon>
        <taxon>Sordariales</taxon>
        <taxon>Lasiosphaeriaceae</taxon>
        <taxon>Lasiosphaeris</taxon>
    </lineage>
</organism>
<dbReference type="GO" id="GO:0046872">
    <property type="term" value="F:metal ion binding"/>
    <property type="evidence" value="ECO:0007669"/>
    <property type="project" value="UniProtKB-KW"/>
</dbReference>
<dbReference type="PROSITE" id="PS50939">
    <property type="entry name" value="CYTOCHROME_B561"/>
    <property type="match status" value="1"/>
</dbReference>
<dbReference type="EMBL" id="JAUKUA010000007">
    <property type="protein sequence ID" value="KAK0705277.1"/>
    <property type="molecule type" value="Genomic_DNA"/>
</dbReference>
<feature type="transmembrane region" description="Helical" evidence="12">
    <location>
        <begin position="154"/>
        <end position="174"/>
    </location>
</feature>
<evidence type="ECO:0000256" key="9">
    <source>
        <dbReference type="ARBA" id="ARBA00023004"/>
    </source>
</evidence>
<comment type="caution">
    <text evidence="14">The sequence shown here is derived from an EMBL/GenBank/DDBJ whole genome shotgun (WGS) entry which is preliminary data.</text>
</comment>
<feature type="region of interest" description="Disordered" evidence="11">
    <location>
        <begin position="1"/>
        <end position="34"/>
    </location>
</feature>
<evidence type="ECO:0000256" key="4">
    <source>
        <dbReference type="ARBA" id="ARBA00022617"/>
    </source>
</evidence>
<evidence type="ECO:0000256" key="3">
    <source>
        <dbReference type="ARBA" id="ARBA00022448"/>
    </source>
</evidence>
<dbReference type="Gene3D" id="1.20.120.1770">
    <property type="match status" value="1"/>
</dbReference>
<evidence type="ECO:0000313" key="15">
    <source>
        <dbReference type="Proteomes" id="UP001172102"/>
    </source>
</evidence>
<evidence type="ECO:0000256" key="5">
    <source>
        <dbReference type="ARBA" id="ARBA00022692"/>
    </source>
</evidence>
<dbReference type="AlphaFoldDB" id="A0AA40DLK4"/>
<keyword evidence="6" id="KW-0479">Metal-binding</keyword>
<dbReference type="Pfam" id="PF03188">
    <property type="entry name" value="Cytochrom_B561"/>
    <property type="match status" value="1"/>
</dbReference>
<evidence type="ECO:0000256" key="12">
    <source>
        <dbReference type="SAM" id="Phobius"/>
    </source>
</evidence>
<keyword evidence="5 12" id="KW-0812">Transmembrane</keyword>
<reference evidence="14" key="1">
    <citation type="submission" date="2023-06" db="EMBL/GenBank/DDBJ databases">
        <title>Genome-scale phylogeny and comparative genomics of the fungal order Sordariales.</title>
        <authorList>
            <consortium name="Lawrence Berkeley National Laboratory"/>
            <person name="Hensen N."/>
            <person name="Bonometti L."/>
            <person name="Westerberg I."/>
            <person name="Brannstrom I.O."/>
            <person name="Guillou S."/>
            <person name="Cros-Aarteil S."/>
            <person name="Calhoun S."/>
            <person name="Haridas S."/>
            <person name="Kuo A."/>
            <person name="Mondo S."/>
            <person name="Pangilinan J."/>
            <person name="Riley R."/>
            <person name="Labutti K."/>
            <person name="Andreopoulos B."/>
            <person name="Lipzen A."/>
            <person name="Chen C."/>
            <person name="Yanf M."/>
            <person name="Daum C."/>
            <person name="Ng V."/>
            <person name="Clum A."/>
            <person name="Steindorff A."/>
            <person name="Ohm R."/>
            <person name="Martin F."/>
            <person name="Silar P."/>
            <person name="Natvig D."/>
            <person name="Lalanne C."/>
            <person name="Gautier V."/>
            <person name="Ament-Velasquez S.L."/>
            <person name="Kruys A."/>
            <person name="Hutchinson M.I."/>
            <person name="Powell A.J."/>
            <person name="Barry K."/>
            <person name="Miller A.N."/>
            <person name="Grigoriev I.V."/>
            <person name="Debuchy R."/>
            <person name="Gladieux P."/>
            <person name="Thoren M.H."/>
            <person name="Johannesson H."/>
        </authorList>
    </citation>
    <scope>NUCLEOTIDE SEQUENCE</scope>
    <source>
        <strain evidence="14">SMH4607-1</strain>
    </source>
</reference>
<accession>A0AA40DLK4</accession>
<dbReference type="Proteomes" id="UP001172102">
    <property type="component" value="Unassembled WGS sequence"/>
</dbReference>
<comment type="cofactor">
    <cofactor evidence="1">
        <name>heme b</name>
        <dbReference type="ChEBI" id="CHEBI:60344"/>
    </cofactor>
</comment>
<dbReference type="GO" id="GO:0016020">
    <property type="term" value="C:membrane"/>
    <property type="evidence" value="ECO:0007669"/>
    <property type="project" value="UniProtKB-SubCell"/>
</dbReference>
<evidence type="ECO:0000313" key="14">
    <source>
        <dbReference type="EMBL" id="KAK0705277.1"/>
    </source>
</evidence>
<evidence type="ECO:0000256" key="8">
    <source>
        <dbReference type="ARBA" id="ARBA00022989"/>
    </source>
</evidence>
<evidence type="ECO:0000256" key="10">
    <source>
        <dbReference type="ARBA" id="ARBA00023136"/>
    </source>
</evidence>
<keyword evidence="10 12" id="KW-0472">Membrane</keyword>
<proteinExistence type="predicted"/>
<dbReference type="CDD" id="cd08761">
    <property type="entry name" value="Cyt_b561_CYB561D2_like"/>
    <property type="match status" value="1"/>
</dbReference>
<keyword evidence="7" id="KW-0249">Electron transport</keyword>
<feature type="transmembrane region" description="Helical" evidence="12">
    <location>
        <begin position="83"/>
        <end position="100"/>
    </location>
</feature>
<dbReference type="GO" id="GO:0140575">
    <property type="term" value="F:transmembrane monodehydroascorbate reductase activity"/>
    <property type="evidence" value="ECO:0007669"/>
    <property type="project" value="InterPro"/>
</dbReference>
<evidence type="ECO:0000256" key="6">
    <source>
        <dbReference type="ARBA" id="ARBA00022723"/>
    </source>
</evidence>
<evidence type="ECO:0000256" key="1">
    <source>
        <dbReference type="ARBA" id="ARBA00001970"/>
    </source>
</evidence>
<dbReference type="InterPro" id="IPR045150">
    <property type="entry name" value="CYB561D1/2"/>
</dbReference>
<feature type="transmembrane region" description="Helical" evidence="12">
    <location>
        <begin position="195"/>
        <end position="212"/>
    </location>
</feature>
<dbReference type="PANTHER" id="PTHR15422:SF45">
    <property type="entry name" value="CYTOCHROME B561 DOMAIN-CONTAINING PROTEIN"/>
    <property type="match status" value="1"/>
</dbReference>
<keyword evidence="4" id="KW-0349">Heme</keyword>